<dbReference type="InterPro" id="IPR019163">
    <property type="entry name" value="THO_Thoc5"/>
</dbReference>
<gene>
    <name evidence="6" type="ORF">M0813_03666</name>
</gene>
<evidence type="ECO:0000256" key="3">
    <source>
        <dbReference type="ARBA" id="ARBA00023242"/>
    </source>
</evidence>
<name>A0ABQ8XTU3_9EUKA</name>
<evidence type="ECO:0000256" key="4">
    <source>
        <dbReference type="SAM" id="Coils"/>
    </source>
</evidence>
<reference evidence="6" key="1">
    <citation type="submission" date="2022-08" db="EMBL/GenBank/DDBJ databases">
        <title>Novel sulfate-reducing endosymbionts in the free-living metamonad Anaeramoeba.</title>
        <authorList>
            <person name="Jerlstrom-Hultqvist J."/>
            <person name="Cepicka I."/>
            <person name="Gallot-Lavallee L."/>
            <person name="Salas-Leiva D."/>
            <person name="Curtis B.A."/>
            <person name="Zahonova K."/>
            <person name="Pipaliya S."/>
            <person name="Dacks J."/>
            <person name="Roger A.J."/>
        </authorList>
    </citation>
    <scope>NUCLEOTIDE SEQUENCE</scope>
    <source>
        <strain evidence="6">Schooner1</strain>
    </source>
</reference>
<feature type="compositionally biased region" description="Basic and acidic residues" evidence="5">
    <location>
        <begin position="299"/>
        <end position="318"/>
    </location>
</feature>
<sequence length="692" mass="81006">MESSENLISLLEKAFSEQNSDLKNEEELKLMINLFLTQIRMQSQKESKKFKKQNNQYNEMKDSIEKLSQIKSNLEYELHHLKHKAVIEKISPRTIGSLSDLKVLPRSYSKKGNTQKQQDQEKDKDKKGKEEEEGLEKEKEKVEKDKEKKKDKEIQNENKNIINFDEFFNTVKVRNKLEQILTETTSSSQELLDLEKKRKQLLIKNQQDRRLLNSLNQEISFITHKSREFETYLNIPKIANENISKISNELPSPLYTLYHSIIFYIESKKDKHFGNQAKKKQQEITNKYVNENLDQGMEIEKKKQKEKEFEEDKEKKEQEEIEQIEQNQEEDKGNGNGNENENGNGEKNHILINIKIEKQLTLKGEILTSTERSLGKTITLFPLKVVLIIENDLPISFSFIPELDLITVKSPQIGLLKNLFFKENGFLFNLDYETVGYPFLWAQPLGKSNTVTPLHFGPKINLSKVISKINTRFSIQKNLKEKIQLLIANGMDYLVQFGGKDCLEILQKQESDKKSNDNEDDDVEKGFEIEFKEKFENIKIVNTKRSETILELQITNNKHPAINCKVVIPQDFPNTLPQFHLSIEKIENGNNKNKKLNKLNSKGILNNELNLQNLNPKIIINKDALKYNPKNANNDLQLIETEINVNYPFHFLENRFEPDENLIFKLLFHLLKCVHWMHSRKRSGKSRSFLKK</sequence>
<proteinExistence type="inferred from homology"/>
<feature type="compositionally biased region" description="Basic and acidic residues" evidence="5">
    <location>
        <begin position="118"/>
        <end position="152"/>
    </location>
</feature>
<feature type="coiled-coil region" evidence="4">
    <location>
        <begin position="50"/>
        <end position="84"/>
    </location>
</feature>
<accession>A0ABQ8XTU3</accession>
<feature type="region of interest" description="Disordered" evidence="5">
    <location>
        <begin position="106"/>
        <end position="152"/>
    </location>
</feature>
<protein>
    <submittedName>
        <fullName evidence="6">Fms interacting protein</fullName>
    </submittedName>
</protein>
<evidence type="ECO:0000313" key="7">
    <source>
        <dbReference type="Proteomes" id="UP001150062"/>
    </source>
</evidence>
<dbReference type="Pfam" id="PF09766">
    <property type="entry name" value="FmiP_Thoc5"/>
    <property type="match status" value="1"/>
</dbReference>
<dbReference type="PANTHER" id="PTHR13375:SF3">
    <property type="entry name" value="THO COMPLEX SUBUNIT 5 HOMOLOG"/>
    <property type="match status" value="1"/>
</dbReference>
<keyword evidence="3" id="KW-0539">Nucleus</keyword>
<comment type="similarity">
    <text evidence="2">Belongs to the THOC5 family.</text>
</comment>
<dbReference type="PANTHER" id="PTHR13375">
    <property type="entry name" value="FMS INTERACTING PROTEIN"/>
    <property type="match status" value="1"/>
</dbReference>
<dbReference type="Proteomes" id="UP001150062">
    <property type="component" value="Unassembled WGS sequence"/>
</dbReference>
<evidence type="ECO:0000256" key="5">
    <source>
        <dbReference type="SAM" id="MobiDB-lite"/>
    </source>
</evidence>
<evidence type="ECO:0000256" key="2">
    <source>
        <dbReference type="ARBA" id="ARBA00008044"/>
    </source>
</evidence>
<keyword evidence="7" id="KW-1185">Reference proteome</keyword>
<feature type="region of interest" description="Disordered" evidence="5">
    <location>
        <begin position="299"/>
        <end position="346"/>
    </location>
</feature>
<organism evidence="6 7">
    <name type="scientific">Anaeramoeba flamelloides</name>
    <dbReference type="NCBI Taxonomy" id="1746091"/>
    <lineage>
        <taxon>Eukaryota</taxon>
        <taxon>Metamonada</taxon>
        <taxon>Anaeramoebidae</taxon>
        <taxon>Anaeramoeba</taxon>
    </lineage>
</organism>
<evidence type="ECO:0000313" key="6">
    <source>
        <dbReference type="EMBL" id="KAJ6235519.1"/>
    </source>
</evidence>
<comment type="caution">
    <text evidence="6">The sequence shown here is derived from an EMBL/GenBank/DDBJ whole genome shotgun (WGS) entry which is preliminary data.</text>
</comment>
<evidence type="ECO:0000256" key="1">
    <source>
        <dbReference type="ARBA" id="ARBA00004123"/>
    </source>
</evidence>
<dbReference type="EMBL" id="JAOAOG010000257">
    <property type="protein sequence ID" value="KAJ6235519.1"/>
    <property type="molecule type" value="Genomic_DNA"/>
</dbReference>
<comment type="subcellular location">
    <subcellularLocation>
        <location evidence="1">Nucleus</location>
    </subcellularLocation>
</comment>
<keyword evidence="4" id="KW-0175">Coiled coil</keyword>